<evidence type="ECO:0000313" key="3">
    <source>
        <dbReference type="Proteomes" id="UP000680348"/>
    </source>
</evidence>
<keyword evidence="1" id="KW-0812">Transmembrane</keyword>
<keyword evidence="3" id="KW-1185">Reference proteome</keyword>
<feature type="transmembrane region" description="Helical" evidence="1">
    <location>
        <begin position="98"/>
        <end position="121"/>
    </location>
</feature>
<sequence>MSLIPRQIETFWTLFTAPVVWAVHFLVCYVGAAIYCAKQHELGFGFGVVRIGIGAATFAALAIILLAAWLSWRQWGFGAYAPPHDEPTRLDRNLLQGFSTLLLSGLSFVAVIYVAMPALFVTECLR</sequence>
<evidence type="ECO:0000313" key="2">
    <source>
        <dbReference type="EMBL" id="MBS3647534.1"/>
    </source>
</evidence>
<feature type="transmembrane region" description="Helical" evidence="1">
    <location>
        <begin position="12"/>
        <end position="36"/>
    </location>
</feature>
<dbReference type="AlphaFoldDB" id="A0A942DVD2"/>
<protein>
    <submittedName>
        <fullName evidence="2">Uncharacterized protein</fullName>
    </submittedName>
</protein>
<evidence type="ECO:0000256" key="1">
    <source>
        <dbReference type="SAM" id="Phobius"/>
    </source>
</evidence>
<keyword evidence="1" id="KW-1133">Transmembrane helix</keyword>
<organism evidence="2 3">
    <name type="scientific">Pseudaminobacter soli</name>
    <name type="common">ex Zhang et al. 2022</name>
    <dbReference type="NCBI Taxonomy" id="2831468"/>
    <lineage>
        <taxon>Bacteria</taxon>
        <taxon>Pseudomonadati</taxon>
        <taxon>Pseudomonadota</taxon>
        <taxon>Alphaproteobacteria</taxon>
        <taxon>Hyphomicrobiales</taxon>
        <taxon>Phyllobacteriaceae</taxon>
        <taxon>Pseudaminobacter</taxon>
    </lineage>
</organism>
<proteinExistence type="predicted"/>
<dbReference type="Proteomes" id="UP000680348">
    <property type="component" value="Unassembled WGS sequence"/>
</dbReference>
<accession>A0A942DVD2</accession>
<feature type="transmembrane region" description="Helical" evidence="1">
    <location>
        <begin position="48"/>
        <end position="72"/>
    </location>
</feature>
<dbReference type="EMBL" id="JAGWCR010000001">
    <property type="protein sequence ID" value="MBS3647534.1"/>
    <property type="molecule type" value="Genomic_DNA"/>
</dbReference>
<reference evidence="2" key="1">
    <citation type="submission" date="2021-04" db="EMBL/GenBank/DDBJ databases">
        <title>Pseudaminobacter soli sp. nov., isolated from paddy soil contaminated by heavy metals.</title>
        <authorList>
            <person name="Zhang K."/>
        </authorList>
    </citation>
    <scope>NUCLEOTIDE SEQUENCE</scope>
    <source>
        <strain evidence="2">19-2017</strain>
    </source>
</reference>
<name>A0A942DVD2_9HYPH</name>
<dbReference type="RefSeq" id="WP_188253053.1">
    <property type="nucleotide sequence ID" value="NZ_JABVCF010000001.1"/>
</dbReference>
<gene>
    <name evidence="2" type="ORF">KEU06_02695</name>
</gene>
<comment type="caution">
    <text evidence="2">The sequence shown here is derived from an EMBL/GenBank/DDBJ whole genome shotgun (WGS) entry which is preliminary data.</text>
</comment>
<keyword evidence="1" id="KW-0472">Membrane</keyword>